<accession>A0A7Y6PIQ6</accession>
<dbReference type="AlphaFoldDB" id="A0A7Y6PIQ6"/>
<dbReference type="EMBL" id="JABWDJ010000558">
    <property type="protein sequence ID" value="NVB76516.1"/>
    <property type="molecule type" value="Genomic_DNA"/>
</dbReference>
<comment type="caution">
    <text evidence="1">The sequence shown here is derived from an EMBL/GenBank/DDBJ whole genome shotgun (WGS) entry which is preliminary data.</text>
</comment>
<name>A0A7Y6PIQ6_PHOVU</name>
<proteinExistence type="predicted"/>
<gene>
    <name evidence="1" type="ORF">HUV05_24070</name>
</gene>
<evidence type="ECO:0000313" key="1">
    <source>
        <dbReference type="EMBL" id="NVB76516.1"/>
    </source>
</evidence>
<reference evidence="1 2" key="2">
    <citation type="submission" date="2020-07" db="EMBL/GenBank/DDBJ databases">
        <title>Bacterial metabolism rescues the inhibition of intestinal drug absorption by food and drug additives.</title>
        <authorList>
            <person name="Zou L."/>
            <person name="Spanogiannopoulos P."/>
            <person name="Chien H.-C."/>
            <person name="Pieper L.M."/>
            <person name="Cai W."/>
            <person name="Khuri N."/>
            <person name="Pottel J."/>
            <person name="Vora B."/>
            <person name="Ni Z."/>
            <person name="Tsakalozou E."/>
            <person name="Zhang W."/>
            <person name="Shoichet B.K."/>
            <person name="Giacomini K.M."/>
            <person name="Turnbaugh P.J."/>
        </authorList>
    </citation>
    <scope>NUCLEOTIDE SEQUENCE [LARGE SCALE GENOMIC DNA]</scope>
    <source>
        <strain evidence="1 2">B33</strain>
    </source>
</reference>
<dbReference type="RefSeq" id="WP_176350949.1">
    <property type="nucleotide sequence ID" value="NZ_JABWDJ010000558.1"/>
</dbReference>
<organism evidence="1 2">
    <name type="scientific">Phocaeicola vulgatus</name>
    <name type="common">Bacteroides vulgatus</name>
    <dbReference type="NCBI Taxonomy" id="821"/>
    <lineage>
        <taxon>Bacteria</taxon>
        <taxon>Pseudomonadati</taxon>
        <taxon>Bacteroidota</taxon>
        <taxon>Bacteroidia</taxon>
        <taxon>Bacteroidales</taxon>
        <taxon>Bacteroidaceae</taxon>
        <taxon>Phocaeicola</taxon>
    </lineage>
</organism>
<reference evidence="1 2" key="1">
    <citation type="submission" date="2020-04" db="EMBL/GenBank/DDBJ databases">
        <authorList>
            <person name="Pieper L."/>
        </authorList>
    </citation>
    <scope>NUCLEOTIDE SEQUENCE [LARGE SCALE GENOMIC DNA]</scope>
    <source>
        <strain evidence="1 2">B33</strain>
    </source>
</reference>
<dbReference type="Proteomes" id="UP000524321">
    <property type="component" value="Unassembled WGS sequence"/>
</dbReference>
<feature type="non-terminal residue" evidence="1">
    <location>
        <position position="107"/>
    </location>
</feature>
<protein>
    <submittedName>
        <fullName evidence="1">Cache domain-containing protein</fullName>
    </submittedName>
</protein>
<sequence length="107" mass="12684">YLIDREDYENTPWFQQSMKTNGAICWWKMQKNYTRVPHVWVAAPTEYIVPIYKKICRSGDLEILGDMVVFVSPSLFFGEEYQYTPDPNTQIYLVDDRGQIVYSDNQD</sequence>
<evidence type="ECO:0000313" key="2">
    <source>
        <dbReference type="Proteomes" id="UP000524321"/>
    </source>
</evidence>
<feature type="non-terminal residue" evidence="1">
    <location>
        <position position="1"/>
    </location>
</feature>